<keyword evidence="2" id="KW-1185">Reference proteome</keyword>
<dbReference type="Proteomes" id="UP001190700">
    <property type="component" value="Unassembled WGS sequence"/>
</dbReference>
<sequence>MPSDDEKLDLPIHEKYPNRHIFYIGIGPWRFHDPKEQHLLREQHPNNTTNPAEHPKPIVFEYQIVRDFNKQGGVSQIPTLGIIVDFNKPSRETSPPR</sequence>
<proteinExistence type="predicted"/>
<comment type="caution">
    <text evidence="1">The sequence shown here is derived from an EMBL/GenBank/DDBJ whole genome shotgun (WGS) entry which is preliminary data.</text>
</comment>
<accession>A0AAE0LE51</accession>
<evidence type="ECO:0000313" key="2">
    <source>
        <dbReference type="Proteomes" id="UP001190700"/>
    </source>
</evidence>
<reference evidence="1 2" key="1">
    <citation type="journal article" date="2015" name="Genome Biol. Evol.">
        <title>Comparative Genomics of a Bacterivorous Green Alga Reveals Evolutionary Causalities and Consequences of Phago-Mixotrophic Mode of Nutrition.</title>
        <authorList>
            <person name="Burns J.A."/>
            <person name="Paasch A."/>
            <person name="Narechania A."/>
            <person name="Kim E."/>
        </authorList>
    </citation>
    <scope>NUCLEOTIDE SEQUENCE [LARGE SCALE GENOMIC DNA]</scope>
    <source>
        <strain evidence="1 2">PLY_AMNH</strain>
    </source>
</reference>
<dbReference type="AlphaFoldDB" id="A0AAE0LE51"/>
<dbReference type="EMBL" id="LGRX02003635">
    <property type="protein sequence ID" value="KAK3281928.1"/>
    <property type="molecule type" value="Genomic_DNA"/>
</dbReference>
<name>A0AAE0LE51_9CHLO</name>
<gene>
    <name evidence="1" type="ORF">CYMTET_10310</name>
</gene>
<protein>
    <submittedName>
        <fullName evidence="1">Uncharacterized protein</fullName>
    </submittedName>
</protein>
<organism evidence="1 2">
    <name type="scientific">Cymbomonas tetramitiformis</name>
    <dbReference type="NCBI Taxonomy" id="36881"/>
    <lineage>
        <taxon>Eukaryota</taxon>
        <taxon>Viridiplantae</taxon>
        <taxon>Chlorophyta</taxon>
        <taxon>Pyramimonadophyceae</taxon>
        <taxon>Pyramimonadales</taxon>
        <taxon>Pyramimonadaceae</taxon>
        <taxon>Cymbomonas</taxon>
    </lineage>
</organism>
<evidence type="ECO:0000313" key="1">
    <source>
        <dbReference type="EMBL" id="KAK3281928.1"/>
    </source>
</evidence>